<evidence type="ECO:0000313" key="6">
    <source>
        <dbReference type="Proteomes" id="UP001597373"/>
    </source>
</evidence>
<dbReference type="Gene3D" id="3.30.70.270">
    <property type="match status" value="1"/>
</dbReference>
<comment type="caution">
    <text evidence="5">The sequence shown here is derived from an EMBL/GenBank/DDBJ whole genome shotgun (WGS) entry which is preliminary data.</text>
</comment>
<evidence type="ECO:0000313" key="5">
    <source>
        <dbReference type="EMBL" id="MFD2258525.1"/>
    </source>
</evidence>
<protein>
    <recommendedName>
        <fullName evidence="1">diguanylate cyclase</fullName>
        <ecNumber evidence="1">2.7.7.65</ecNumber>
    </recommendedName>
</protein>
<keyword evidence="6" id="KW-1185">Reference proteome</keyword>
<feature type="transmembrane region" description="Helical" evidence="3">
    <location>
        <begin position="190"/>
        <end position="207"/>
    </location>
</feature>
<feature type="transmembrane region" description="Helical" evidence="3">
    <location>
        <begin position="62"/>
        <end position="85"/>
    </location>
</feature>
<dbReference type="PANTHER" id="PTHR45138">
    <property type="entry name" value="REGULATORY COMPONENTS OF SENSORY TRANSDUCTION SYSTEM"/>
    <property type="match status" value="1"/>
</dbReference>
<dbReference type="EMBL" id="JBHUIR010000006">
    <property type="protein sequence ID" value="MFD2258525.1"/>
    <property type="molecule type" value="Genomic_DNA"/>
</dbReference>
<dbReference type="InterPro" id="IPR050469">
    <property type="entry name" value="Diguanylate_Cyclase"/>
</dbReference>
<keyword evidence="3" id="KW-0812">Transmembrane</keyword>
<dbReference type="EC" id="2.7.7.65" evidence="1"/>
<reference evidence="6" key="1">
    <citation type="journal article" date="2019" name="Int. J. Syst. Evol. Microbiol.">
        <title>The Global Catalogue of Microorganisms (GCM) 10K type strain sequencing project: providing services to taxonomists for standard genome sequencing and annotation.</title>
        <authorList>
            <consortium name="The Broad Institute Genomics Platform"/>
            <consortium name="The Broad Institute Genome Sequencing Center for Infectious Disease"/>
            <person name="Wu L."/>
            <person name="Ma J."/>
        </authorList>
    </citation>
    <scope>NUCLEOTIDE SEQUENCE [LARGE SCALE GENOMIC DNA]</scope>
    <source>
        <strain evidence="6">KCTC 23707</strain>
    </source>
</reference>
<proteinExistence type="predicted"/>
<dbReference type="RefSeq" id="WP_345098456.1">
    <property type="nucleotide sequence ID" value="NZ_BAABGS010000016.1"/>
</dbReference>
<feature type="transmembrane region" description="Helical" evidence="3">
    <location>
        <begin position="117"/>
        <end position="135"/>
    </location>
</feature>
<keyword evidence="3" id="KW-0472">Membrane</keyword>
<gene>
    <name evidence="5" type="ORF">ACFSMZ_01910</name>
</gene>
<organism evidence="5 6">
    <name type="scientific">Chelativorans composti</name>
    <dbReference type="NCBI Taxonomy" id="768533"/>
    <lineage>
        <taxon>Bacteria</taxon>
        <taxon>Pseudomonadati</taxon>
        <taxon>Pseudomonadota</taxon>
        <taxon>Alphaproteobacteria</taxon>
        <taxon>Hyphomicrobiales</taxon>
        <taxon>Phyllobacteriaceae</taxon>
        <taxon>Chelativorans</taxon>
    </lineage>
</organism>
<evidence type="ECO:0000256" key="2">
    <source>
        <dbReference type="ARBA" id="ARBA00034247"/>
    </source>
</evidence>
<accession>A0ABW5DDG4</accession>
<dbReference type="InterPro" id="IPR000160">
    <property type="entry name" value="GGDEF_dom"/>
</dbReference>
<evidence type="ECO:0000259" key="4">
    <source>
        <dbReference type="PROSITE" id="PS50887"/>
    </source>
</evidence>
<feature type="transmembrane region" description="Helical" evidence="3">
    <location>
        <begin position="6"/>
        <end position="28"/>
    </location>
</feature>
<dbReference type="Pfam" id="PF00990">
    <property type="entry name" value="GGDEF"/>
    <property type="match status" value="1"/>
</dbReference>
<dbReference type="InterPro" id="IPR029787">
    <property type="entry name" value="Nucleotide_cyclase"/>
</dbReference>
<feature type="transmembrane region" description="Helical" evidence="3">
    <location>
        <begin position="92"/>
        <end position="111"/>
    </location>
</feature>
<evidence type="ECO:0000256" key="3">
    <source>
        <dbReference type="SAM" id="Phobius"/>
    </source>
</evidence>
<dbReference type="PROSITE" id="PS50887">
    <property type="entry name" value="GGDEF"/>
    <property type="match status" value="1"/>
</dbReference>
<dbReference type="Proteomes" id="UP001597373">
    <property type="component" value="Unassembled WGS sequence"/>
</dbReference>
<dbReference type="NCBIfam" id="TIGR00254">
    <property type="entry name" value="GGDEF"/>
    <property type="match status" value="1"/>
</dbReference>
<sequence length="381" mass="40910">MGFEPGTLFFASGVSAFALAITMLGVWLQNRLDRFMIGWMLGMVMLGMGALLYASFPLENKPVTALSFSLEIIGFVAVYVAARLFTGRPVSLGKCVMAGGAAIGAVVIPILAGPNGIGVMLINLIAAVCLFLCAFEYWRAFEESPFAILGITGLYALAGLTFVACGLVLLIDGQWVLLKHPDGVAEQINAIAAIAGITGIGALSLALNQMRAARRHRIEAQTDMLTGLMNRRALFSNFTANRLAPGDAVVVFDLDRFKSINDRYGHGAGDKTLKEFAKQLRMYARPGDVAARLGGEEFVLVMRQVTVAQATDAAERIRREFASTPLKFGDTAVTVTVSAGIAFAGSEIDSFDDVMHRADMALYRAKNNGRDRVLTELQVVA</sequence>
<feature type="transmembrane region" description="Helical" evidence="3">
    <location>
        <begin position="35"/>
        <end position="56"/>
    </location>
</feature>
<dbReference type="SUPFAM" id="SSF55073">
    <property type="entry name" value="Nucleotide cyclase"/>
    <property type="match status" value="1"/>
</dbReference>
<dbReference type="SMART" id="SM00267">
    <property type="entry name" value="GGDEF"/>
    <property type="match status" value="1"/>
</dbReference>
<keyword evidence="3" id="KW-1133">Transmembrane helix</keyword>
<feature type="transmembrane region" description="Helical" evidence="3">
    <location>
        <begin position="147"/>
        <end position="170"/>
    </location>
</feature>
<dbReference type="CDD" id="cd01949">
    <property type="entry name" value="GGDEF"/>
    <property type="match status" value="1"/>
</dbReference>
<evidence type="ECO:0000256" key="1">
    <source>
        <dbReference type="ARBA" id="ARBA00012528"/>
    </source>
</evidence>
<dbReference type="InterPro" id="IPR043128">
    <property type="entry name" value="Rev_trsase/Diguanyl_cyclase"/>
</dbReference>
<comment type="catalytic activity">
    <reaction evidence="2">
        <text>2 GTP = 3',3'-c-di-GMP + 2 diphosphate</text>
        <dbReference type="Rhea" id="RHEA:24898"/>
        <dbReference type="ChEBI" id="CHEBI:33019"/>
        <dbReference type="ChEBI" id="CHEBI:37565"/>
        <dbReference type="ChEBI" id="CHEBI:58805"/>
        <dbReference type="EC" id="2.7.7.65"/>
    </reaction>
</comment>
<dbReference type="PANTHER" id="PTHR45138:SF9">
    <property type="entry name" value="DIGUANYLATE CYCLASE DGCM-RELATED"/>
    <property type="match status" value="1"/>
</dbReference>
<feature type="domain" description="GGDEF" evidence="4">
    <location>
        <begin position="245"/>
        <end position="378"/>
    </location>
</feature>
<name>A0ABW5DDG4_9HYPH</name>